<dbReference type="InterPro" id="IPR015882">
    <property type="entry name" value="HEX_bac_N"/>
</dbReference>
<dbReference type="EC" id="3.2.1.52" evidence="3"/>
<evidence type="ECO:0000256" key="5">
    <source>
        <dbReference type="ARBA" id="ARBA00023295"/>
    </source>
</evidence>
<dbReference type="InterPro" id="IPR025705">
    <property type="entry name" value="Beta_hexosaminidase_sua/sub"/>
</dbReference>
<dbReference type="InterPro" id="IPR015883">
    <property type="entry name" value="Glyco_hydro_20_cat"/>
</dbReference>
<evidence type="ECO:0000256" key="6">
    <source>
        <dbReference type="PIRSR" id="PIRSR625705-1"/>
    </source>
</evidence>
<organism evidence="11">
    <name type="scientific">uncultured Dysgonomonas sp</name>
    <dbReference type="NCBI Taxonomy" id="206096"/>
    <lineage>
        <taxon>Bacteria</taxon>
        <taxon>Pseudomonadati</taxon>
        <taxon>Bacteroidota</taxon>
        <taxon>Bacteroidia</taxon>
        <taxon>Bacteroidales</taxon>
        <taxon>Dysgonomonadaceae</taxon>
        <taxon>Dysgonomonas</taxon>
        <taxon>environmental samples</taxon>
    </lineage>
</organism>
<feature type="domain" description="Glycoside hydrolase family 20 catalytic" evidence="8">
    <location>
        <begin position="164"/>
        <end position="508"/>
    </location>
</feature>
<evidence type="ECO:0000256" key="7">
    <source>
        <dbReference type="SAM" id="SignalP"/>
    </source>
</evidence>
<evidence type="ECO:0000256" key="1">
    <source>
        <dbReference type="ARBA" id="ARBA00001231"/>
    </source>
</evidence>
<dbReference type="SUPFAM" id="SSF51445">
    <property type="entry name" value="(Trans)glycosidases"/>
    <property type="match status" value="1"/>
</dbReference>
<evidence type="ECO:0000259" key="10">
    <source>
        <dbReference type="Pfam" id="PF13290"/>
    </source>
</evidence>
<dbReference type="GO" id="GO:0004563">
    <property type="term" value="F:beta-N-acetylhexosaminidase activity"/>
    <property type="evidence" value="ECO:0007669"/>
    <property type="project" value="UniProtKB-EC"/>
</dbReference>
<dbReference type="Gene3D" id="3.20.20.80">
    <property type="entry name" value="Glycosidases"/>
    <property type="match status" value="1"/>
</dbReference>
<feature type="domain" description="GH29D-like beta-sandwich" evidence="10">
    <location>
        <begin position="554"/>
        <end position="610"/>
    </location>
</feature>
<dbReference type="GO" id="GO:0030203">
    <property type="term" value="P:glycosaminoglycan metabolic process"/>
    <property type="evidence" value="ECO:0007669"/>
    <property type="project" value="TreeGrafter"/>
</dbReference>
<gene>
    <name evidence="11" type="primary">nahA</name>
    <name evidence="11" type="ORF">KL86DYS1_31331</name>
</gene>
<dbReference type="InterPro" id="IPR017853">
    <property type="entry name" value="GH"/>
</dbReference>
<dbReference type="PRINTS" id="PR00738">
    <property type="entry name" value="GLHYDRLASE20"/>
</dbReference>
<dbReference type="Pfam" id="PF02838">
    <property type="entry name" value="Glyco_hydro_20b"/>
    <property type="match status" value="1"/>
</dbReference>
<feature type="domain" description="Beta-hexosaminidase bacterial type N-terminal" evidence="9">
    <location>
        <begin position="27"/>
        <end position="160"/>
    </location>
</feature>
<feature type="chain" id="PRO_5012736080" description="beta-N-acetylhexosaminidase" evidence="7">
    <location>
        <begin position="23"/>
        <end position="772"/>
    </location>
</feature>
<keyword evidence="4 11" id="KW-0378">Hydrolase</keyword>
<evidence type="ECO:0000259" key="9">
    <source>
        <dbReference type="Pfam" id="PF02838"/>
    </source>
</evidence>
<dbReference type="InterPro" id="IPR029018">
    <property type="entry name" value="Hex-like_dom2"/>
</dbReference>
<feature type="signal peptide" evidence="7">
    <location>
        <begin position="1"/>
        <end position="22"/>
    </location>
</feature>
<evidence type="ECO:0000313" key="11">
    <source>
        <dbReference type="EMBL" id="SBW06274.1"/>
    </source>
</evidence>
<dbReference type="Pfam" id="PF00728">
    <property type="entry name" value="Glyco_hydro_20"/>
    <property type="match status" value="1"/>
</dbReference>
<sequence length="772" mass="86919">MRLKKYTYLTALLFLIASFSFAQKNEYNIIPAPLNLKPSKGIFIFNEATSLQLGKGVSPEVENAFFILKDRLNTAAGLMITANNTARSKNVIICRQNNSLEKKESYILNITPAKIEIEAREPAGFFYAAQTLRQLLPVTIESKDLVSNIKWSVPCCRIEDSPVFSYRGLHLDVCRNFASLDEVKTYIDQIALLKLNIFHWHLTDDQGWRIEIRKYPKLTEMGAFRDRTMKGHHNDYPRQWDNTRTGGYYTQEEIKEVIAYAAERFVTIIPEIEMPGHATAALASYPEYSCSGGPFEVEGRWGVFNDVFCTREETFDFLEDVLDEVAGLFPSEYIHIGGDECPKVRWKRCHACQERMKEEGLKDEHELQSYFVRRMEKYLKGKGKKIIGWDEILEGGLAPDATVMSWRGIAGGIAAARQGNDVIMTPSEAMYFDFYQSRLPSQPLAIGGYVPLEKVYAYKAMPDELTEDQYKHILGIQANVWTEYMPTRAQREYMIFPRVAALAEVAWLPEAKKNYKRFSSDIPSLMQRYSYMGLNYSDAFYSIIGNTVPDKETGLKLELSTSAPGMQIRYTVDGTEPTIESPLYTGGIPVSDKEIVVKAISLKDGKIMSPPYNQTFIVNKAAGQQIIFEDAQGNISGQNGGGNLTDCIMGKFPLGRFDWFSYAGSDATVTIVFDKPKTISELIFSSANQNNVYVYSPRNIEFFISEDGGTFRSIGNVKHEQMAAADGKAEVTTSPLTVKKVKMAISMYGVVPKDKIGAGNPSALFVDEIIVR</sequence>
<comment type="similarity">
    <text evidence="2">Belongs to the glycosyl hydrolase 20 family.</text>
</comment>
<keyword evidence="5 11" id="KW-0326">Glycosidase</keyword>
<evidence type="ECO:0000256" key="3">
    <source>
        <dbReference type="ARBA" id="ARBA00012663"/>
    </source>
</evidence>
<keyword evidence="7" id="KW-0732">Signal</keyword>
<dbReference type="EMBL" id="FLUM01000003">
    <property type="protein sequence ID" value="SBW06274.1"/>
    <property type="molecule type" value="Genomic_DNA"/>
</dbReference>
<dbReference type="CDD" id="cd06563">
    <property type="entry name" value="GH20_chitobiase-like"/>
    <property type="match status" value="1"/>
</dbReference>
<protein>
    <recommendedName>
        <fullName evidence="3">beta-N-acetylhexosaminidase</fullName>
        <ecNumber evidence="3">3.2.1.52</ecNumber>
    </recommendedName>
</protein>
<dbReference type="InterPro" id="IPR059177">
    <property type="entry name" value="GH29D-like_dom"/>
</dbReference>
<reference evidence="11" key="1">
    <citation type="submission" date="2016-04" db="EMBL/GenBank/DDBJ databases">
        <authorList>
            <person name="Evans L.H."/>
            <person name="Alamgir A."/>
            <person name="Owens N."/>
            <person name="Weber N.D."/>
            <person name="Virtaneva K."/>
            <person name="Barbian K."/>
            <person name="Babar A."/>
            <person name="Rosenke K."/>
        </authorList>
    </citation>
    <scope>NUCLEOTIDE SEQUENCE</scope>
    <source>
        <strain evidence="11">86-1</strain>
    </source>
</reference>
<name>A0A212K3H5_9BACT</name>
<evidence type="ECO:0000259" key="8">
    <source>
        <dbReference type="Pfam" id="PF00728"/>
    </source>
</evidence>
<dbReference type="GO" id="GO:0016020">
    <property type="term" value="C:membrane"/>
    <property type="evidence" value="ECO:0007669"/>
    <property type="project" value="TreeGrafter"/>
</dbReference>
<accession>A0A212K3H5</accession>
<dbReference type="PANTHER" id="PTHR22600:SF57">
    <property type="entry name" value="BETA-N-ACETYLHEXOSAMINIDASE"/>
    <property type="match status" value="1"/>
</dbReference>
<dbReference type="RefSeq" id="WP_296943984.1">
    <property type="nucleotide sequence ID" value="NZ_LT599032.1"/>
</dbReference>
<dbReference type="PANTHER" id="PTHR22600">
    <property type="entry name" value="BETA-HEXOSAMINIDASE"/>
    <property type="match status" value="1"/>
</dbReference>
<proteinExistence type="inferred from homology"/>
<dbReference type="SUPFAM" id="SSF55545">
    <property type="entry name" value="beta-N-acetylhexosaminidase-like domain"/>
    <property type="match status" value="1"/>
</dbReference>
<comment type="catalytic activity">
    <reaction evidence="1">
        <text>Hydrolysis of terminal non-reducing N-acetyl-D-hexosamine residues in N-acetyl-beta-D-hexosaminides.</text>
        <dbReference type="EC" id="3.2.1.52"/>
    </reaction>
</comment>
<dbReference type="Gene3D" id="3.30.379.10">
    <property type="entry name" value="Chitobiase/beta-hexosaminidase domain 2-like"/>
    <property type="match status" value="1"/>
</dbReference>
<dbReference type="AlphaFoldDB" id="A0A212K3H5"/>
<dbReference type="Pfam" id="PF13290">
    <property type="entry name" value="CHB_HEX_C_1"/>
    <property type="match status" value="1"/>
</dbReference>
<evidence type="ECO:0000256" key="4">
    <source>
        <dbReference type="ARBA" id="ARBA00022801"/>
    </source>
</evidence>
<feature type="active site" description="Proton donor" evidence="6">
    <location>
        <position position="340"/>
    </location>
</feature>
<dbReference type="GO" id="GO:0005975">
    <property type="term" value="P:carbohydrate metabolic process"/>
    <property type="evidence" value="ECO:0007669"/>
    <property type="project" value="InterPro"/>
</dbReference>
<evidence type="ECO:0000256" key="2">
    <source>
        <dbReference type="ARBA" id="ARBA00006285"/>
    </source>
</evidence>